<dbReference type="InterPro" id="IPR001207">
    <property type="entry name" value="Transposase_mutator"/>
</dbReference>
<comment type="similarity">
    <text evidence="2">Belongs to the transposase mutator family.</text>
</comment>
<organism evidence="7 8">
    <name type="scientific">Parachlamydia acanthamoebae (strain UV7)</name>
    <dbReference type="NCBI Taxonomy" id="765952"/>
    <lineage>
        <taxon>Bacteria</taxon>
        <taxon>Pseudomonadati</taxon>
        <taxon>Chlamydiota</taxon>
        <taxon>Chlamydiia</taxon>
        <taxon>Parachlamydiales</taxon>
        <taxon>Parachlamydiaceae</taxon>
        <taxon>Parachlamydia</taxon>
    </lineage>
</organism>
<sequence length="73" mass="8178">MSIPQNFDLQAELAKCKTANDLTGRNGLIQRLIGGMLEQMLQKEMDEHLGYEKHSPEGHHSGNSRNGRTKKST</sequence>
<dbReference type="EMBL" id="FR872580">
    <property type="protein sequence ID" value="CCB87297.1"/>
    <property type="molecule type" value="Genomic_DNA"/>
</dbReference>
<accession>F8L1Y3</accession>
<keyword evidence="4" id="KW-0238">DNA-binding</keyword>
<evidence type="ECO:0008006" key="9">
    <source>
        <dbReference type="Google" id="ProtNLM"/>
    </source>
</evidence>
<dbReference type="AlphaFoldDB" id="F8L1Y3"/>
<evidence type="ECO:0000313" key="8">
    <source>
        <dbReference type="Proteomes" id="UP000000495"/>
    </source>
</evidence>
<keyword evidence="5" id="KW-0233">DNA recombination</keyword>
<feature type="region of interest" description="Disordered" evidence="6">
    <location>
        <begin position="44"/>
        <end position="73"/>
    </location>
</feature>
<evidence type="ECO:0000256" key="5">
    <source>
        <dbReference type="ARBA" id="ARBA00023172"/>
    </source>
</evidence>
<name>F8L1Y3_PARAV</name>
<gene>
    <name evidence="7" type="ordered locus">PUV_23470</name>
</gene>
<evidence type="ECO:0000256" key="1">
    <source>
        <dbReference type="ARBA" id="ARBA00002190"/>
    </source>
</evidence>
<dbReference type="Pfam" id="PF00872">
    <property type="entry name" value="Transposase_mut"/>
    <property type="match status" value="1"/>
</dbReference>
<keyword evidence="8" id="KW-1185">Reference proteome</keyword>
<reference key="1">
    <citation type="journal article" date="2011" name="Mol. Biol. Evol.">
        <title>Unity in variety -- the pan-genome of the Chlamydiae.</title>
        <authorList>
            <person name="Collingro A."/>
            <person name="Tischler P."/>
            <person name="Weinmaier T."/>
            <person name="Penz T."/>
            <person name="Heinz E."/>
            <person name="Brunham R.C."/>
            <person name="Read T.D."/>
            <person name="Bavoil P.M."/>
            <person name="Sachse K."/>
            <person name="Kahane S."/>
            <person name="Friedman M.G."/>
            <person name="Rattei T."/>
            <person name="Myers G.S.A."/>
            <person name="Horn M."/>
        </authorList>
    </citation>
    <scope>NUCLEOTIDE SEQUENCE</scope>
    <source>
        <strain>UV7</strain>
    </source>
</reference>
<dbReference type="KEGG" id="puv:PUV_23470"/>
<evidence type="ECO:0000256" key="3">
    <source>
        <dbReference type="ARBA" id="ARBA00022578"/>
    </source>
</evidence>
<evidence type="ECO:0000256" key="4">
    <source>
        <dbReference type="ARBA" id="ARBA00023125"/>
    </source>
</evidence>
<dbReference type="STRING" id="765952.PUV_23470"/>
<feature type="compositionally biased region" description="Basic and acidic residues" evidence="6">
    <location>
        <begin position="44"/>
        <end position="60"/>
    </location>
</feature>
<reference evidence="7 8" key="2">
    <citation type="journal article" date="2011" name="Mol. Biol. Evol.">
        <title>Unity in variety--the pan-genome of the Chlamydiae.</title>
        <authorList>
            <person name="Collingro A."/>
            <person name="Tischler P."/>
            <person name="Weinmaier T."/>
            <person name="Penz T."/>
            <person name="Heinz E."/>
            <person name="Brunham R.C."/>
            <person name="Read T.D."/>
            <person name="Bavoil P.M."/>
            <person name="Sachse K."/>
            <person name="Kahane S."/>
            <person name="Friedman M.G."/>
            <person name="Rattei T."/>
            <person name="Myers G.S."/>
            <person name="Horn M."/>
        </authorList>
    </citation>
    <scope>NUCLEOTIDE SEQUENCE [LARGE SCALE GENOMIC DNA]</scope>
    <source>
        <strain evidence="8">UV7</strain>
    </source>
</reference>
<evidence type="ECO:0000256" key="2">
    <source>
        <dbReference type="ARBA" id="ARBA00010961"/>
    </source>
</evidence>
<keyword evidence="3" id="KW-0815">Transposition</keyword>
<proteinExistence type="inferred from homology"/>
<comment type="function">
    <text evidence="1">Required for the transposition of the insertion element.</text>
</comment>
<dbReference type="Proteomes" id="UP000000495">
    <property type="component" value="Chromosome"/>
</dbReference>
<dbReference type="GO" id="GO:0004803">
    <property type="term" value="F:transposase activity"/>
    <property type="evidence" value="ECO:0007669"/>
    <property type="project" value="InterPro"/>
</dbReference>
<dbReference type="eggNOG" id="COG3328">
    <property type="taxonomic scope" value="Bacteria"/>
</dbReference>
<dbReference type="HOGENOM" id="CLU_2701415_0_0_0"/>
<protein>
    <recommendedName>
        <fullName evidence="9">Transposase</fullName>
    </recommendedName>
</protein>
<dbReference type="GO" id="GO:0003677">
    <property type="term" value="F:DNA binding"/>
    <property type="evidence" value="ECO:0007669"/>
    <property type="project" value="UniProtKB-KW"/>
</dbReference>
<evidence type="ECO:0000313" key="7">
    <source>
        <dbReference type="EMBL" id="CCB87297.1"/>
    </source>
</evidence>
<evidence type="ECO:0000256" key="6">
    <source>
        <dbReference type="SAM" id="MobiDB-lite"/>
    </source>
</evidence>
<dbReference type="GO" id="GO:0006313">
    <property type="term" value="P:DNA transposition"/>
    <property type="evidence" value="ECO:0007669"/>
    <property type="project" value="InterPro"/>
</dbReference>